<dbReference type="EMBL" id="JAUIRO010000005">
    <property type="protein sequence ID" value="KAK0713425.1"/>
    <property type="molecule type" value="Genomic_DNA"/>
</dbReference>
<keyword evidence="2" id="KW-0732">Signal</keyword>
<dbReference type="AlphaFoldDB" id="A0AA40ACT7"/>
<evidence type="ECO:0000259" key="4">
    <source>
        <dbReference type="Pfam" id="PF02057"/>
    </source>
</evidence>
<evidence type="ECO:0000256" key="1">
    <source>
        <dbReference type="ARBA" id="ARBA00005382"/>
    </source>
</evidence>
<dbReference type="SUPFAM" id="SSF51445">
    <property type="entry name" value="(Trans)glycosidases"/>
    <property type="match status" value="1"/>
</dbReference>
<dbReference type="GO" id="GO:0006680">
    <property type="term" value="P:glucosylceramide catabolic process"/>
    <property type="evidence" value="ECO:0007669"/>
    <property type="project" value="TreeGrafter"/>
</dbReference>
<dbReference type="RefSeq" id="XP_060294748.1">
    <property type="nucleotide sequence ID" value="XM_060436163.1"/>
</dbReference>
<accession>A0AA40ACT7</accession>
<feature type="domain" description="Glycosyl hydrolase family 59 catalytic" evidence="4">
    <location>
        <begin position="42"/>
        <end position="376"/>
    </location>
</feature>
<keyword evidence="3 5" id="KW-0378">Hydrolase</keyword>
<comment type="similarity">
    <text evidence="1">Belongs to the glycosyl hydrolase 30 family.</text>
</comment>
<comment type="caution">
    <text evidence="5">The sequence shown here is derived from an EMBL/GenBank/DDBJ whole genome shotgun (WGS) entry which is preliminary data.</text>
</comment>
<dbReference type="InterPro" id="IPR049161">
    <property type="entry name" value="GH59_cat"/>
</dbReference>
<gene>
    <name evidence="5" type="ORF">B0T26DRAFT_625318</name>
</gene>
<protein>
    <submittedName>
        <fullName evidence="5">Glycoside hydrolase superfamily</fullName>
    </submittedName>
</protein>
<organism evidence="5 6">
    <name type="scientific">Lasiosphaeria miniovina</name>
    <dbReference type="NCBI Taxonomy" id="1954250"/>
    <lineage>
        <taxon>Eukaryota</taxon>
        <taxon>Fungi</taxon>
        <taxon>Dikarya</taxon>
        <taxon>Ascomycota</taxon>
        <taxon>Pezizomycotina</taxon>
        <taxon>Sordariomycetes</taxon>
        <taxon>Sordariomycetidae</taxon>
        <taxon>Sordariales</taxon>
        <taxon>Lasiosphaeriaceae</taxon>
        <taxon>Lasiosphaeria</taxon>
    </lineage>
</organism>
<evidence type="ECO:0000256" key="2">
    <source>
        <dbReference type="ARBA" id="ARBA00022729"/>
    </source>
</evidence>
<dbReference type="GO" id="GO:0016020">
    <property type="term" value="C:membrane"/>
    <property type="evidence" value="ECO:0007669"/>
    <property type="project" value="GOC"/>
</dbReference>
<evidence type="ECO:0000313" key="6">
    <source>
        <dbReference type="Proteomes" id="UP001172101"/>
    </source>
</evidence>
<evidence type="ECO:0000256" key="3">
    <source>
        <dbReference type="ARBA" id="ARBA00022801"/>
    </source>
</evidence>
<feature type="non-terminal residue" evidence="5">
    <location>
        <position position="439"/>
    </location>
</feature>
<dbReference type="PANTHER" id="PTHR11069">
    <property type="entry name" value="GLUCOSYLCERAMIDASE"/>
    <property type="match status" value="1"/>
</dbReference>
<proteinExistence type="inferred from homology"/>
<dbReference type="Pfam" id="PF02057">
    <property type="entry name" value="Glyco_hydro_59"/>
    <property type="match status" value="1"/>
</dbReference>
<keyword evidence="6" id="KW-1185">Reference proteome</keyword>
<dbReference type="InterPro" id="IPR017853">
    <property type="entry name" value="GH"/>
</dbReference>
<name>A0AA40ACT7_9PEZI</name>
<dbReference type="InterPro" id="IPR001139">
    <property type="entry name" value="Glyco_hydro_30"/>
</dbReference>
<evidence type="ECO:0000313" key="5">
    <source>
        <dbReference type="EMBL" id="KAK0713425.1"/>
    </source>
</evidence>
<feature type="non-terminal residue" evidence="5">
    <location>
        <position position="1"/>
    </location>
</feature>
<sequence length="439" mass="45943">AALAASDAVALTQAHISLAVDAATAYQTIDGFGFCEAFQRAHAISNLPAAPQAAVLDLLFNATTGAGFSMLRLGLGSSPDSRGDHMNSPQPAAGPEAGFAWDGNDSGQVWVAQQAADRYGVVTFYADAWSAPGYMKTNGRDDQGGWLCGVRGEGSADGTLCAGASWVQAYAEYLARYVQAYIGAGIPVSYLGFLNEPNLIKPYATMQSDGYQAVEVAEALSVSLGGLGLSGVQIACCDAQGWSMARTLLAEMQDAGAADLISVVTTHTYKGAPAGPDGPLNTTARVWVTEISPIMQRLGMTQTWFRNGSENEGLTWAVGLHEAFAVGNASAYIYWIGVGQAAAEAPLIRAPKRGANVTTAPYYTIGSTYWASAHFSRFIRPGARRVRVEVESIEGSGPGAVDATDINILASAYTNRDSSIVVQVVNNGDQDFTADVPVA</sequence>
<dbReference type="GeneID" id="85319433"/>
<dbReference type="Gene3D" id="3.20.20.80">
    <property type="entry name" value="Glycosidases"/>
    <property type="match status" value="1"/>
</dbReference>
<dbReference type="GO" id="GO:0004348">
    <property type="term" value="F:glucosylceramidase activity"/>
    <property type="evidence" value="ECO:0007669"/>
    <property type="project" value="InterPro"/>
</dbReference>
<reference evidence="5" key="1">
    <citation type="submission" date="2023-06" db="EMBL/GenBank/DDBJ databases">
        <title>Genome-scale phylogeny and comparative genomics of the fungal order Sordariales.</title>
        <authorList>
            <consortium name="Lawrence Berkeley National Laboratory"/>
            <person name="Hensen N."/>
            <person name="Bonometti L."/>
            <person name="Westerberg I."/>
            <person name="Brannstrom I.O."/>
            <person name="Guillou S."/>
            <person name="Cros-Aarteil S."/>
            <person name="Calhoun S."/>
            <person name="Haridas S."/>
            <person name="Kuo A."/>
            <person name="Mondo S."/>
            <person name="Pangilinan J."/>
            <person name="Riley R."/>
            <person name="LaButti K."/>
            <person name="Andreopoulos B."/>
            <person name="Lipzen A."/>
            <person name="Chen C."/>
            <person name="Yanf M."/>
            <person name="Daum C."/>
            <person name="Ng V."/>
            <person name="Clum A."/>
            <person name="Steindorff A."/>
            <person name="Ohm R."/>
            <person name="Martin F."/>
            <person name="Silar P."/>
            <person name="Natvig D."/>
            <person name="Lalanne C."/>
            <person name="Gautier V."/>
            <person name="Ament-velasquez S.L."/>
            <person name="Kruys A."/>
            <person name="Hutchinson M.I."/>
            <person name="Powell A.J."/>
            <person name="Barry K."/>
            <person name="Miller A.N."/>
            <person name="Grigoriev I.V."/>
            <person name="Debuchy R."/>
            <person name="Gladieux P."/>
            <person name="Thoren M.H."/>
            <person name="Johannesson H."/>
        </authorList>
    </citation>
    <scope>NUCLEOTIDE SEQUENCE</scope>
    <source>
        <strain evidence="5">SMH2392-1A</strain>
    </source>
</reference>
<dbReference type="Proteomes" id="UP001172101">
    <property type="component" value="Unassembled WGS sequence"/>
</dbReference>
<dbReference type="PANTHER" id="PTHR11069:SF23">
    <property type="entry name" value="LYSOSOMAL ACID GLUCOSYLCERAMIDASE"/>
    <property type="match status" value="1"/>
</dbReference>